<protein>
    <submittedName>
        <fullName evidence="2">Uncharacterized protein</fullName>
    </submittedName>
</protein>
<proteinExistence type="predicted"/>
<feature type="transmembrane region" description="Helical" evidence="1">
    <location>
        <begin position="94"/>
        <end position="114"/>
    </location>
</feature>
<sequence>MVWDALTSVILTVFTGITGMILGSASPVDIPAAAILALTLISGLLSAIFLKGSPLQNADLSSRVSGICVILYTLARILLTSASLLDNEKIYRESWIAAVLIICIVILGGIILAWSSTRIYLRRKIVRFTPPAGYPPMDRSRGIVLDEFLRKCLDSRGFSLHINDQLHEDAVSGKRLGILICILYLCMQILTCSSNRQSRHSQEMDLYMTIQRKMNYIILSAECRPIHGQLKPPGLSSSIFELLLNQLLSSRQGYSQYLDNSRVYRQICVSVRL</sequence>
<evidence type="ECO:0000313" key="3">
    <source>
        <dbReference type="Proteomes" id="UP000823927"/>
    </source>
</evidence>
<reference evidence="2" key="2">
    <citation type="journal article" date="2021" name="PeerJ">
        <title>Extensive microbial diversity within the chicken gut microbiome revealed by metagenomics and culture.</title>
        <authorList>
            <person name="Gilroy R."/>
            <person name="Ravi A."/>
            <person name="Getino M."/>
            <person name="Pursley I."/>
            <person name="Horton D.L."/>
            <person name="Alikhan N.F."/>
            <person name="Baker D."/>
            <person name="Gharbi K."/>
            <person name="Hall N."/>
            <person name="Watson M."/>
            <person name="Adriaenssens E.M."/>
            <person name="Foster-Nyarko E."/>
            <person name="Jarju S."/>
            <person name="Secka A."/>
            <person name="Antonio M."/>
            <person name="Oren A."/>
            <person name="Chaudhuri R.R."/>
            <person name="La Ragione R."/>
            <person name="Hildebrand F."/>
            <person name="Pallen M.J."/>
        </authorList>
    </citation>
    <scope>NUCLEOTIDE SEQUENCE</scope>
    <source>
        <strain evidence="2">CHK178-757</strain>
    </source>
</reference>
<feature type="transmembrane region" description="Helical" evidence="1">
    <location>
        <begin position="30"/>
        <end position="50"/>
    </location>
</feature>
<accession>A0A9D1F4F7</accession>
<dbReference type="Proteomes" id="UP000823927">
    <property type="component" value="Unassembled WGS sequence"/>
</dbReference>
<name>A0A9D1F4F7_9FIRM</name>
<evidence type="ECO:0000313" key="2">
    <source>
        <dbReference type="EMBL" id="HIS47321.1"/>
    </source>
</evidence>
<evidence type="ECO:0000256" key="1">
    <source>
        <dbReference type="SAM" id="Phobius"/>
    </source>
</evidence>
<feature type="transmembrane region" description="Helical" evidence="1">
    <location>
        <begin position="62"/>
        <end position="82"/>
    </location>
</feature>
<organism evidence="2 3">
    <name type="scientific">Candidatus Scybalocola faecigallinarum</name>
    <dbReference type="NCBI Taxonomy" id="2840941"/>
    <lineage>
        <taxon>Bacteria</taxon>
        <taxon>Bacillati</taxon>
        <taxon>Bacillota</taxon>
        <taxon>Clostridia</taxon>
        <taxon>Lachnospirales</taxon>
        <taxon>Lachnospiraceae</taxon>
        <taxon>Lachnospiraceae incertae sedis</taxon>
        <taxon>Candidatus Scybalocola (ex Gilroy et al. 2021)</taxon>
    </lineage>
</organism>
<keyword evidence="1" id="KW-1133">Transmembrane helix</keyword>
<reference evidence="2" key="1">
    <citation type="submission" date="2020-10" db="EMBL/GenBank/DDBJ databases">
        <authorList>
            <person name="Gilroy R."/>
        </authorList>
    </citation>
    <scope>NUCLEOTIDE SEQUENCE</scope>
    <source>
        <strain evidence="2">CHK178-757</strain>
    </source>
</reference>
<dbReference type="AlphaFoldDB" id="A0A9D1F4F7"/>
<keyword evidence="1" id="KW-0472">Membrane</keyword>
<comment type="caution">
    <text evidence="2">The sequence shown here is derived from an EMBL/GenBank/DDBJ whole genome shotgun (WGS) entry which is preliminary data.</text>
</comment>
<keyword evidence="1" id="KW-0812">Transmembrane</keyword>
<gene>
    <name evidence="2" type="ORF">IAB46_07160</name>
</gene>
<feature type="transmembrane region" description="Helical" evidence="1">
    <location>
        <begin position="5"/>
        <end position="24"/>
    </location>
</feature>
<dbReference type="EMBL" id="DVIT01000027">
    <property type="protein sequence ID" value="HIS47321.1"/>
    <property type="molecule type" value="Genomic_DNA"/>
</dbReference>